<feature type="domain" description="D-galactarate/Altronate dehydratase C-terminal" evidence="4">
    <location>
        <begin position="142"/>
        <end position="382"/>
    </location>
</feature>
<gene>
    <name evidence="5" type="ORF">C8D74_11310</name>
</gene>
<comment type="similarity">
    <text evidence="1">Belongs to the UxaA family.</text>
</comment>
<proteinExistence type="inferred from homology"/>
<dbReference type="PANTHER" id="PTHR30536:SF5">
    <property type="entry name" value="ALTRONATE DEHYDRATASE"/>
    <property type="match status" value="1"/>
</dbReference>
<keyword evidence="6" id="KW-1185">Reference proteome</keyword>
<dbReference type="EMBL" id="SODZ01000013">
    <property type="protein sequence ID" value="TDX12865.1"/>
    <property type="molecule type" value="Genomic_DNA"/>
</dbReference>
<comment type="caution">
    <text evidence="5">The sequence shown here is derived from an EMBL/GenBank/DDBJ whole genome shotgun (WGS) entry which is preliminary data.</text>
</comment>
<dbReference type="Pfam" id="PF20629">
    <property type="entry name" value="GD_AH_C"/>
    <property type="match status" value="1"/>
</dbReference>
<dbReference type="InterPro" id="IPR052172">
    <property type="entry name" value="UxaA_altronate/galactarate_dh"/>
</dbReference>
<evidence type="ECO:0000313" key="6">
    <source>
        <dbReference type="Proteomes" id="UP000294817"/>
    </source>
</evidence>
<dbReference type="GO" id="GO:0016829">
    <property type="term" value="F:lyase activity"/>
    <property type="evidence" value="ECO:0007669"/>
    <property type="project" value="UniProtKB-KW"/>
</dbReference>
<dbReference type="Proteomes" id="UP000294817">
    <property type="component" value="Unassembled WGS sequence"/>
</dbReference>
<organism evidence="5 6">
    <name type="scientific">Petrotoga sibirica</name>
    <dbReference type="NCBI Taxonomy" id="156202"/>
    <lineage>
        <taxon>Bacteria</taxon>
        <taxon>Thermotogati</taxon>
        <taxon>Thermotogota</taxon>
        <taxon>Thermotogae</taxon>
        <taxon>Petrotogales</taxon>
        <taxon>Petrotogaceae</taxon>
        <taxon>Petrotoga</taxon>
    </lineage>
</organism>
<dbReference type="GO" id="GO:0019698">
    <property type="term" value="P:D-galacturonate catabolic process"/>
    <property type="evidence" value="ECO:0007669"/>
    <property type="project" value="TreeGrafter"/>
</dbReference>
<dbReference type="Pfam" id="PF04295">
    <property type="entry name" value="GD_AH_second"/>
    <property type="match status" value="1"/>
</dbReference>
<dbReference type="PANTHER" id="PTHR30536">
    <property type="entry name" value="ALTRONATE/GALACTARATE DEHYDRATASE"/>
    <property type="match status" value="1"/>
</dbReference>
<dbReference type="InterPro" id="IPR007392">
    <property type="entry name" value="GD_AH_second"/>
</dbReference>
<sequence>MDNKILGYLRENDKVGVRNHVLIIPVDDISNSAAVAVENIIQGTLAIPHHYGRLQFGKDLDLFFNTMIGTGRNPNVAAAIVVGIEPNWTNKIAEGIAETGKPVEAFYIEKNGELKTIEKMARSAAKLVEYATNLKKELVDFSELTISLKCGESDTTSGLASNRVVGRFVENFLQENGTVLFGETTELTGAEHIIAERFKKEEERDKFLKIFNDYQELIKSQGVDLLGSQPTQGNIEGGLSTIEEKALGNIQKIGNAKIDSALDYGEFPVGKGLHFMNTSSAAAEAVTLFAAAGAVIHLFPTGQGNIIGNPVIPVLKITANPKTANFMSEHIDLNVSGLLKLNGSLNDHAENLWNKIIETANGKLVRAEILKHREFVLTKLYPSA</sequence>
<dbReference type="InterPro" id="IPR048332">
    <property type="entry name" value="GD_AH_C"/>
</dbReference>
<accession>A0A4R8EQH5</accession>
<feature type="domain" description="D-galactarate/Altronate dehydratase second" evidence="3">
    <location>
        <begin position="7"/>
        <end position="131"/>
    </location>
</feature>
<evidence type="ECO:0000313" key="5">
    <source>
        <dbReference type="EMBL" id="TDX12865.1"/>
    </source>
</evidence>
<evidence type="ECO:0000259" key="3">
    <source>
        <dbReference type="Pfam" id="PF04295"/>
    </source>
</evidence>
<protein>
    <submittedName>
        <fullName evidence="5">(2R)-sulfolactate sulfo-lyase subunit beta</fullName>
    </submittedName>
</protein>
<reference evidence="5 6" key="1">
    <citation type="submission" date="2019-03" db="EMBL/GenBank/DDBJ databases">
        <title>Genomic Encyclopedia of Type Strains, Phase IV (KMG-IV): sequencing the most valuable type-strain genomes for metagenomic binning, comparative biology and taxonomic classification.</title>
        <authorList>
            <person name="Goeker M."/>
        </authorList>
    </citation>
    <scope>NUCLEOTIDE SEQUENCE [LARGE SCALE GENOMIC DNA]</scope>
    <source>
        <strain evidence="5 6">DSM 13575</strain>
    </source>
</reference>
<dbReference type="RefSeq" id="WP_103876185.1">
    <property type="nucleotide sequence ID" value="NZ_SODZ01000013.1"/>
</dbReference>
<evidence type="ECO:0000256" key="2">
    <source>
        <dbReference type="ARBA" id="ARBA00023239"/>
    </source>
</evidence>
<evidence type="ECO:0000259" key="4">
    <source>
        <dbReference type="Pfam" id="PF20629"/>
    </source>
</evidence>
<keyword evidence="2 5" id="KW-0456">Lyase</keyword>
<dbReference type="AlphaFoldDB" id="A0A4R8EQH5"/>
<name>A0A4R8EQH5_9BACT</name>
<evidence type="ECO:0000256" key="1">
    <source>
        <dbReference type="ARBA" id="ARBA00010986"/>
    </source>
</evidence>